<accession>A0A8I2Z5A7</accession>
<dbReference type="EMBL" id="JAEMWZ010000523">
    <property type="protein sequence ID" value="KAG7113429.1"/>
    <property type="molecule type" value="Genomic_DNA"/>
</dbReference>
<dbReference type="InterPro" id="IPR002110">
    <property type="entry name" value="Ankyrin_rpt"/>
</dbReference>
<gene>
    <name evidence="1" type="ORF">HYQ45_016842</name>
</gene>
<protein>
    <submittedName>
        <fullName evidence="1">Uncharacterized protein</fullName>
    </submittedName>
</protein>
<reference evidence="1" key="1">
    <citation type="journal article" date="2021" name="Mol. Plant Pathol.">
        <title>A 20-kb lineage-specific genomic region tames virulence in pathogenic amphidiploid Verticillium longisporum.</title>
        <authorList>
            <person name="Harting R."/>
            <person name="Starke J."/>
            <person name="Kusch H."/>
            <person name="Poggeler S."/>
            <person name="Maurus I."/>
            <person name="Schluter R."/>
            <person name="Landesfeind M."/>
            <person name="Bulla I."/>
            <person name="Nowrousian M."/>
            <person name="de Jonge R."/>
            <person name="Stahlhut G."/>
            <person name="Hoff K.J."/>
            <person name="Asshauer K.P."/>
            <person name="Thurmer A."/>
            <person name="Stanke M."/>
            <person name="Daniel R."/>
            <person name="Morgenstern B."/>
            <person name="Thomma B.P.H.J."/>
            <person name="Kronstad J.W."/>
            <person name="Braus-Stromeyer S.A."/>
            <person name="Braus G.H."/>
        </authorList>
    </citation>
    <scope>NUCLEOTIDE SEQUENCE</scope>
    <source>
        <strain evidence="1">Vl32</strain>
    </source>
</reference>
<evidence type="ECO:0000313" key="2">
    <source>
        <dbReference type="Proteomes" id="UP000689129"/>
    </source>
</evidence>
<proteinExistence type="predicted"/>
<dbReference type="Proteomes" id="UP000689129">
    <property type="component" value="Unassembled WGS sequence"/>
</dbReference>
<dbReference type="AlphaFoldDB" id="A0A8I2Z5A7"/>
<name>A0A8I2Z5A7_VERLO</name>
<evidence type="ECO:0000313" key="1">
    <source>
        <dbReference type="EMBL" id="KAG7113429.1"/>
    </source>
</evidence>
<sequence length="369" mass="41074">MAEVFGIVSAGVGIVAFIGQVSATLEKVSDAHQFIKGKAAEETASLRTQLHLLQIILQTLQPGDDNDMDVLLTGYHWHQFNTIQTSLSKLSTKLHERLESSSSLRRPNWTLVSNKVDRQLREEITNANLKVQALIQVMLLHAVVRPRQGQPKPSIEVHELPPIEVPIEDLCITDTTSDNMQVVKYTSPGFQIVWLAKARFITVDQAQEQLSDFFRREPTARNHVNPSGNGYLEAMVKLFSGTSSPRDYLGLAKFIADSLGCQHNADADFWSKLIANSPGLVLPGLLEAILNKSIAETTVWIQRTPDLEACMTHLGQTPLHLAVVDDQILDLVLNSGHNVDAMDSFENTPLIYAIRLGRWTSTWCPTPWL</sequence>
<organism evidence="1 2">
    <name type="scientific">Verticillium longisporum</name>
    <name type="common">Verticillium dahliae var. longisporum</name>
    <dbReference type="NCBI Taxonomy" id="100787"/>
    <lineage>
        <taxon>Eukaryota</taxon>
        <taxon>Fungi</taxon>
        <taxon>Dikarya</taxon>
        <taxon>Ascomycota</taxon>
        <taxon>Pezizomycotina</taxon>
        <taxon>Sordariomycetes</taxon>
        <taxon>Hypocreomycetidae</taxon>
        <taxon>Glomerellales</taxon>
        <taxon>Plectosphaerellaceae</taxon>
        <taxon>Verticillium</taxon>
    </lineage>
</organism>
<dbReference type="Pfam" id="PF00023">
    <property type="entry name" value="Ank"/>
    <property type="match status" value="1"/>
</dbReference>
<dbReference type="OrthoDB" id="3200163at2759"/>
<comment type="caution">
    <text evidence="1">The sequence shown here is derived from an EMBL/GenBank/DDBJ whole genome shotgun (WGS) entry which is preliminary data.</text>
</comment>